<dbReference type="OrthoDB" id="9996331at2759"/>
<keyword evidence="1" id="KW-1133">Transmembrane helix</keyword>
<evidence type="ECO:0000313" key="3">
    <source>
        <dbReference type="Proteomes" id="UP000499080"/>
    </source>
</evidence>
<comment type="caution">
    <text evidence="2">The sequence shown here is derived from an EMBL/GenBank/DDBJ whole genome shotgun (WGS) entry which is preliminary data.</text>
</comment>
<sequence length="161" mass="18182">MGTDAIFMDDNARPLRARLVQSYLKSETIPRMSWPSRSTDLIPVGHVWDTLGRRMAGHSAPLGISTSSNKTYYMNGHYCHNNRSTTLLPVCLAVVKHAFQLEGIISVISVWFPLQILPTNLGCRAVTSVIYVFLFVFALLFDMWSSNAHLPRVQLSRIFIK</sequence>
<keyword evidence="1" id="KW-0472">Membrane</keyword>
<gene>
    <name evidence="2" type="ORF">AVEN_104611_1</name>
</gene>
<keyword evidence="3" id="KW-1185">Reference proteome</keyword>
<dbReference type="InterPro" id="IPR036397">
    <property type="entry name" value="RNaseH_sf"/>
</dbReference>
<dbReference type="EMBL" id="BGPR01000066">
    <property type="protein sequence ID" value="GBL89653.1"/>
    <property type="molecule type" value="Genomic_DNA"/>
</dbReference>
<evidence type="ECO:0000256" key="1">
    <source>
        <dbReference type="SAM" id="Phobius"/>
    </source>
</evidence>
<dbReference type="AlphaFoldDB" id="A0A4Y2BCB3"/>
<evidence type="ECO:0000313" key="2">
    <source>
        <dbReference type="EMBL" id="GBL89653.1"/>
    </source>
</evidence>
<reference evidence="2 3" key="1">
    <citation type="journal article" date="2019" name="Sci. Rep.">
        <title>Orb-weaving spider Araneus ventricosus genome elucidates the spidroin gene catalogue.</title>
        <authorList>
            <person name="Kono N."/>
            <person name="Nakamura H."/>
            <person name="Ohtoshi R."/>
            <person name="Moran D.A.P."/>
            <person name="Shinohara A."/>
            <person name="Yoshida Y."/>
            <person name="Fujiwara M."/>
            <person name="Mori M."/>
            <person name="Tomita M."/>
            <person name="Arakawa K."/>
        </authorList>
    </citation>
    <scope>NUCLEOTIDE SEQUENCE [LARGE SCALE GENOMIC DNA]</scope>
</reference>
<proteinExistence type="predicted"/>
<keyword evidence="1" id="KW-0812">Transmembrane</keyword>
<dbReference type="Gene3D" id="3.30.420.10">
    <property type="entry name" value="Ribonuclease H-like superfamily/Ribonuclease H"/>
    <property type="match status" value="1"/>
</dbReference>
<feature type="transmembrane region" description="Helical" evidence="1">
    <location>
        <begin position="125"/>
        <end position="144"/>
    </location>
</feature>
<organism evidence="2 3">
    <name type="scientific">Araneus ventricosus</name>
    <name type="common">Orbweaver spider</name>
    <name type="synonym">Epeira ventricosa</name>
    <dbReference type="NCBI Taxonomy" id="182803"/>
    <lineage>
        <taxon>Eukaryota</taxon>
        <taxon>Metazoa</taxon>
        <taxon>Ecdysozoa</taxon>
        <taxon>Arthropoda</taxon>
        <taxon>Chelicerata</taxon>
        <taxon>Arachnida</taxon>
        <taxon>Araneae</taxon>
        <taxon>Araneomorphae</taxon>
        <taxon>Entelegynae</taxon>
        <taxon>Araneoidea</taxon>
        <taxon>Araneidae</taxon>
        <taxon>Araneus</taxon>
    </lineage>
</organism>
<dbReference type="GO" id="GO:0003676">
    <property type="term" value="F:nucleic acid binding"/>
    <property type="evidence" value="ECO:0007669"/>
    <property type="project" value="InterPro"/>
</dbReference>
<protein>
    <submittedName>
        <fullName evidence="2">Uncharacterized protein</fullName>
    </submittedName>
</protein>
<accession>A0A4Y2BCB3</accession>
<dbReference type="Proteomes" id="UP000499080">
    <property type="component" value="Unassembled WGS sequence"/>
</dbReference>
<name>A0A4Y2BCB3_ARAVE</name>